<reference evidence="3" key="1">
    <citation type="submission" date="2021-02" db="EMBL/GenBank/DDBJ databases">
        <authorList>
            <person name="Nowell W R."/>
        </authorList>
    </citation>
    <scope>NUCLEOTIDE SEQUENCE</scope>
</reference>
<dbReference type="Pfam" id="PF13279">
    <property type="entry name" value="4HBT_2"/>
    <property type="match status" value="1"/>
</dbReference>
<dbReference type="EMBL" id="CAJNOR010006404">
    <property type="protein sequence ID" value="CAF1594424.1"/>
    <property type="molecule type" value="Genomic_DNA"/>
</dbReference>
<dbReference type="InterPro" id="IPR029069">
    <property type="entry name" value="HotDog_dom_sf"/>
</dbReference>
<protein>
    <recommendedName>
        <fullName evidence="5">Thioesterase domain-containing protein</fullName>
    </recommendedName>
</protein>
<dbReference type="CDD" id="cd00586">
    <property type="entry name" value="4HBT"/>
    <property type="match status" value="1"/>
</dbReference>
<dbReference type="AlphaFoldDB" id="A0A816ADG9"/>
<evidence type="ECO:0008006" key="5">
    <source>
        <dbReference type="Google" id="ProtNLM"/>
    </source>
</evidence>
<gene>
    <name evidence="3" type="ORF">XAT740_LOCUS46923</name>
</gene>
<accession>A0A816ADG9</accession>
<comment type="caution">
    <text evidence="3">The sequence shown here is derived from an EMBL/GenBank/DDBJ whole genome shotgun (WGS) entry which is preliminary data.</text>
</comment>
<sequence>MTLCRVVRPCYQILKREKSISSLSDYRDRSFYKYFIDIQTRWRDNDIYGHVNNVVYGEWIDTIVNKYLIERCSLEPLQSPSIGFVVSSYCQYFSPTSYPSIISAGLLIKKIGKSSVDYQVGIFEDNQALKAAAVGGFTHVFVDRATRRPRPIDGQFRVQLASILNEIEPK</sequence>
<evidence type="ECO:0000313" key="3">
    <source>
        <dbReference type="EMBL" id="CAF1594424.1"/>
    </source>
</evidence>
<dbReference type="PANTHER" id="PTHR31793:SF27">
    <property type="entry name" value="NOVEL THIOESTERASE SUPERFAMILY DOMAIN AND SAPOSIN A-TYPE DOMAIN CONTAINING PROTEIN (0610012H03RIK)"/>
    <property type="match status" value="1"/>
</dbReference>
<dbReference type="Proteomes" id="UP000663828">
    <property type="component" value="Unassembled WGS sequence"/>
</dbReference>
<dbReference type="GO" id="GO:0047617">
    <property type="term" value="F:fatty acyl-CoA hydrolase activity"/>
    <property type="evidence" value="ECO:0007669"/>
    <property type="project" value="TreeGrafter"/>
</dbReference>
<dbReference type="PANTHER" id="PTHR31793">
    <property type="entry name" value="4-HYDROXYBENZOYL-COA THIOESTERASE FAMILY MEMBER"/>
    <property type="match status" value="1"/>
</dbReference>
<dbReference type="Gene3D" id="3.10.129.10">
    <property type="entry name" value="Hotdog Thioesterase"/>
    <property type="match status" value="1"/>
</dbReference>
<organism evidence="3 4">
    <name type="scientific">Adineta ricciae</name>
    <name type="common">Rotifer</name>
    <dbReference type="NCBI Taxonomy" id="249248"/>
    <lineage>
        <taxon>Eukaryota</taxon>
        <taxon>Metazoa</taxon>
        <taxon>Spiralia</taxon>
        <taxon>Gnathifera</taxon>
        <taxon>Rotifera</taxon>
        <taxon>Eurotatoria</taxon>
        <taxon>Bdelloidea</taxon>
        <taxon>Adinetida</taxon>
        <taxon>Adinetidae</taxon>
        <taxon>Adineta</taxon>
    </lineage>
</organism>
<name>A0A816ADG9_ADIRI</name>
<proteinExistence type="inferred from homology"/>
<evidence type="ECO:0000256" key="1">
    <source>
        <dbReference type="ARBA" id="ARBA00005953"/>
    </source>
</evidence>
<dbReference type="InterPro" id="IPR050563">
    <property type="entry name" value="4-hydroxybenzoyl-CoA_TE"/>
</dbReference>
<evidence type="ECO:0000256" key="2">
    <source>
        <dbReference type="ARBA" id="ARBA00022801"/>
    </source>
</evidence>
<evidence type="ECO:0000313" key="4">
    <source>
        <dbReference type="Proteomes" id="UP000663828"/>
    </source>
</evidence>
<keyword evidence="4" id="KW-1185">Reference proteome</keyword>
<comment type="similarity">
    <text evidence="1">Belongs to the 4-hydroxybenzoyl-CoA thioesterase family.</text>
</comment>
<dbReference type="SUPFAM" id="SSF54637">
    <property type="entry name" value="Thioesterase/thiol ester dehydrase-isomerase"/>
    <property type="match status" value="1"/>
</dbReference>
<keyword evidence="2" id="KW-0378">Hydrolase</keyword>